<dbReference type="AlphaFoldDB" id="E1LTI3"/>
<gene>
    <name evidence="1" type="ORF">SMSK597_1275</name>
</gene>
<accession>E1LTI3</accession>
<proteinExistence type="predicted"/>
<organism evidence="1 2">
    <name type="scientific">Streptococcus mitis SK597</name>
    <dbReference type="NCBI Taxonomy" id="585204"/>
    <lineage>
        <taxon>Bacteria</taxon>
        <taxon>Bacillati</taxon>
        <taxon>Bacillota</taxon>
        <taxon>Bacilli</taxon>
        <taxon>Lactobacillales</taxon>
        <taxon>Streptococcaceae</taxon>
        <taxon>Streptococcus</taxon>
        <taxon>Streptococcus mitis group</taxon>
    </lineage>
</organism>
<protein>
    <submittedName>
        <fullName evidence="1">Uncharacterized protein</fullName>
    </submittedName>
</protein>
<comment type="caution">
    <text evidence="1">The sequence shown here is derived from an EMBL/GenBank/DDBJ whole genome shotgun (WGS) entry which is preliminary data.</text>
</comment>
<name>E1LTI3_STRMT</name>
<evidence type="ECO:0000313" key="2">
    <source>
        <dbReference type="Proteomes" id="UP000003316"/>
    </source>
</evidence>
<evidence type="ECO:0000313" key="1">
    <source>
        <dbReference type="EMBL" id="EFO00172.1"/>
    </source>
</evidence>
<reference evidence="1 2" key="1">
    <citation type="submission" date="2010-09" db="EMBL/GenBank/DDBJ databases">
        <authorList>
            <person name="Daugherty S.C."/>
            <person name="Tallon L.J."/>
            <person name="Jones K.M."/>
            <person name="Liu X."/>
            <person name="Kilian M."/>
            <person name="Tettelin H."/>
        </authorList>
    </citation>
    <scope>NUCLEOTIDE SEQUENCE [LARGE SCALE GENOMIC DNA]</scope>
    <source>
        <strain evidence="1 2">SK597</strain>
    </source>
</reference>
<sequence>MFSRRADNGEITLPKGEYIPILKSTRQVKKYNRKIKKLNGL</sequence>
<dbReference type="Proteomes" id="UP000003316">
    <property type="component" value="Unassembled WGS sequence"/>
</dbReference>
<dbReference type="EMBL" id="AEDV01000073">
    <property type="protein sequence ID" value="EFO00172.1"/>
    <property type="molecule type" value="Genomic_DNA"/>
</dbReference>